<organism evidence="1 2">
    <name type="scientific">Rhizophagus clarus</name>
    <dbReference type="NCBI Taxonomy" id="94130"/>
    <lineage>
        <taxon>Eukaryota</taxon>
        <taxon>Fungi</taxon>
        <taxon>Fungi incertae sedis</taxon>
        <taxon>Mucoromycota</taxon>
        <taxon>Glomeromycotina</taxon>
        <taxon>Glomeromycetes</taxon>
        <taxon>Glomerales</taxon>
        <taxon>Glomeraceae</taxon>
        <taxon>Rhizophagus</taxon>
    </lineage>
</organism>
<proteinExistence type="predicted"/>
<protein>
    <submittedName>
        <fullName evidence="1">Uncharacterized protein</fullName>
    </submittedName>
</protein>
<sequence length="97" mass="11061">MFMSEDCVVLGTKDISWRPICCSIRVIRWSFSSSAVMRSRTSAMSCCKAFSKDKISQASRWEKEGGLLCAVERGGVRNAEENETERSRFSLDLERLR</sequence>
<accession>A0A8H3MC92</accession>
<evidence type="ECO:0000313" key="2">
    <source>
        <dbReference type="Proteomes" id="UP000615446"/>
    </source>
</evidence>
<dbReference type="EMBL" id="BLAL01000285">
    <property type="protein sequence ID" value="GET00259.1"/>
    <property type="molecule type" value="Genomic_DNA"/>
</dbReference>
<name>A0A8H3MC92_9GLOM</name>
<gene>
    <name evidence="1" type="ORF">RCL2_002672900</name>
</gene>
<dbReference type="Proteomes" id="UP000615446">
    <property type="component" value="Unassembled WGS sequence"/>
</dbReference>
<evidence type="ECO:0000313" key="1">
    <source>
        <dbReference type="EMBL" id="GET00259.1"/>
    </source>
</evidence>
<comment type="caution">
    <text evidence="1">The sequence shown here is derived from an EMBL/GenBank/DDBJ whole genome shotgun (WGS) entry which is preliminary data.</text>
</comment>
<dbReference type="AlphaFoldDB" id="A0A8H3MC92"/>
<reference evidence="1" key="1">
    <citation type="submission" date="2019-10" db="EMBL/GenBank/DDBJ databases">
        <title>Conservation and host-specific expression of non-tandemly repeated heterogenous ribosome RNA gene in arbuscular mycorrhizal fungi.</title>
        <authorList>
            <person name="Maeda T."/>
            <person name="Kobayashi Y."/>
            <person name="Nakagawa T."/>
            <person name="Ezawa T."/>
            <person name="Yamaguchi K."/>
            <person name="Bino T."/>
            <person name="Nishimoto Y."/>
            <person name="Shigenobu S."/>
            <person name="Kawaguchi M."/>
        </authorList>
    </citation>
    <scope>NUCLEOTIDE SEQUENCE</scope>
    <source>
        <strain evidence="1">HR1</strain>
    </source>
</reference>